<evidence type="ECO:0000313" key="2">
    <source>
        <dbReference type="EMBL" id="CAK8680218.1"/>
    </source>
</evidence>
<sequence>MRTTPSGSPILNSLNKMKLKTRQKFKSGHYPENPDDFNKIEKTTALDNEQPSNDCELKATIPAERENGKSPQRNTFE</sequence>
<feature type="region of interest" description="Disordered" evidence="1">
    <location>
        <begin position="44"/>
        <end position="77"/>
    </location>
</feature>
<accession>A0ABP0FMG7</accession>
<gene>
    <name evidence="2" type="ORF">CVLEPA_LOCUS10493</name>
</gene>
<dbReference type="EMBL" id="CAWYQH010000068">
    <property type="protein sequence ID" value="CAK8680218.1"/>
    <property type="molecule type" value="Genomic_DNA"/>
</dbReference>
<protein>
    <submittedName>
        <fullName evidence="2">Uncharacterized protein</fullName>
    </submittedName>
</protein>
<organism evidence="2 3">
    <name type="scientific">Clavelina lepadiformis</name>
    <name type="common">Light-bulb sea squirt</name>
    <name type="synonym">Ascidia lepadiformis</name>
    <dbReference type="NCBI Taxonomy" id="159417"/>
    <lineage>
        <taxon>Eukaryota</taxon>
        <taxon>Metazoa</taxon>
        <taxon>Chordata</taxon>
        <taxon>Tunicata</taxon>
        <taxon>Ascidiacea</taxon>
        <taxon>Aplousobranchia</taxon>
        <taxon>Clavelinidae</taxon>
        <taxon>Clavelina</taxon>
    </lineage>
</organism>
<reference evidence="2 3" key="1">
    <citation type="submission" date="2024-02" db="EMBL/GenBank/DDBJ databases">
        <authorList>
            <person name="Daric V."/>
            <person name="Darras S."/>
        </authorList>
    </citation>
    <scope>NUCLEOTIDE SEQUENCE [LARGE SCALE GENOMIC DNA]</scope>
</reference>
<comment type="caution">
    <text evidence="2">The sequence shown here is derived from an EMBL/GenBank/DDBJ whole genome shotgun (WGS) entry which is preliminary data.</text>
</comment>
<name>A0ABP0FMG7_CLALP</name>
<evidence type="ECO:0000313" key="3">
    <source>
        <dbReference type="Proteomes" id="UP001642483"/>
    </source>
</evidence>
<dbReference type="Proteomes" id="UP001642483">
    <property type="component" value="Unassembled WGS sequence"/>
</dbReference>
<keyword evidence="3" id="KW-1185">Reference proteome</keyword>
<proteinExistence type="predicted"/>
<evidence type="ECO:0000256" key="1">
    <source>
        <dbReference type="SAM" id="MobiDB-lite"/>
    </source>
</evidence>